<dbReference type="InterPro" id="IPR000792">
    <property type="entry name" value="Tscrpt_reg_LuxR_C"/>
</dbReference>
<dbReference type="SUPFAM" id="SSF55781">
    <property type="entry name" value="GAF domain-like"/>
    <property type="match status" value="1"/>
</dbReference>
<dbReference type="AlphaFoldDB" id="A0A344L203"/>
<evidence type="ECO:0000256" key="3">
    <source>
        <dbReference type="ARBA" id="ARBA00023163"/>
    </source>
</evidence>
<dbReference type="PROSITE" id="PS00622">
    <property type="entry name" value="HTH_LUXR_1"/>
    <property type="match status" value="1"/>
</dbReference>
<dbReference type="PRINTS" id="PR00038">
    <property type="entry name" value="HTHLUXR"/>
</dbReference>
<dbReference type="Proteomes" id="UP000250434">
    <property type="component" value="Chromosome"/>
</dbReference>
<dbReference type="SUPFAM" id="SSF46894">
    <property type="entry name" value="C-terminal effector domain of the bipartite response regulators"/>
    <property type="match status" value="1"/>
</dbReference>
<evidence type="ECO:0000256" key="2">
    <source>
        <dbReference type="ARBA" id="ARBA00023125"/>
    </source>
</evidence>
<dbReference type="SMART" id="SM00421">
    <property type="entry name" value="HTH_LUXR"/>
    <property type="match status" value="1"/>
</dbReference>
<keyword evidence="1" id="KW-0805">Transcription regulation</keyword>
<dbReference type="Gene3D" id="1.10.10.10">
    <property type="entry name" value="Winged helix-like DNA-binding domain superfamily/Winged helix DNA-binding domain"/>
    <property type="match status" value="1"/>
</dbReference>
<dbReference type="GO" id="GO:0003677">
    <property type="term" value="F:DNA binding"/>
    <property type="evidence" value="ECO:0007669"/>
    <property type="project" value="UniProtKB-KW"/>
</dbReference>
<dbReference type="Pfam" id="PF00196">
    <property type="entry name" value="GerE"/>
    <property type="match status" value="1"/>
</dbReference>
<evidence type="ECO:0000313" key="5">
    <source>
        <dbReference type="EMBL" id="AXB42077.1"/>
    </source>
</evidence>
<protein>
    <recommendedName>
        <fullName evidence="4">HTH luxR-type domain-containing protein</fullName>
    </recommendedName>
</protein>
<proteinExistence type="predicted"/>
<reference evidence="5 6" key="1">
    <citation type="submission" date="2016-04" db="EMBL/GenBank/DDBJ databases">
        <title>Complete genome sequence and analysis of deep-sea sediment isolate, Amycolatopsis sp. WP1.</title>
        <authorList>
            <person name="Wang H."/>
            <person name="Chen S."/>
            <person name="Wu Q."/>
        </authorList>
    </citation>
    <scope>NUCLEOTIDE SEQUENCE [LARGE SCALE GENOMIC DNA]</scope>
    <source>
        <strain evidence="5 6">WP1</strain>
    </source>
</reference>
<dbReference type="KEGG" id="aab:A4R43_05655"/>
<evidence type="ECO:0000256" key="1">
    <source>
        <dbReference type="ARBA" id="ARBA00023015"/>
    </source>
</evidence>
<name>A0A344L203_9PSEU</name>
<dbReference type="PANTHER" id="PTHR43214:SF42">
    <property type="entry name" value="TRANSCRIPTIONAL REGULATORY PROTEIN DESR"/>
    <property type="match status" value="1"/>
</dbReference>
<dbReference type="GO" id="GO:0006355">
    <property type="term" value="P:regulation of DNA-templated transcription"/>
    <property type="evidence" value="ECO:0007669"/>
    <property type="project" value="InterPro"/>
</dbReference>
<dbReference type="CDD" id="cd06170">
    <property type="entry name" value="LuxR_C_like"/>
    <property type="match status" value="1"/>
</dbReference>
<dbReference type="InterPro" id="IPR036388">
    <property type="entry name" value="WH-like_DNA-bd_sf"/>
</dbReference>
<dbReference type="InterPro" id="IPR029016">
    <property type="entry name" value="GAF-like_dom_sf"/>
</dbReference>
<keyword evidence="6" id="KW-1185">Reference proteome</keyword>
<dbReference type="PROSITE" id="PS50043">
    <property type="entry name" value="HTH_LUXR_2"/>
    <property type="match status" value="1"/>
</dbReference>
<dbReference type="InterPro" id="IPR039420">
    <property type="entry name" value="WalR-like"/>
</dbReference>
<dbReference type="Gene3D" id="3.30.450.40">
    <property type="match status" value="1"/>
</dbReference>
<keyword evidence="2" id="KW-0238">DNA-binding</keyword>
<dbReference type="InterPro" id="IPR016032">
    <property type="entry name" value="Sig_transdc_resp-reg_C-effctor"/>
</dbReference>
<gene>
    <name evidence="5" type="ORF">A4R43_05655</name>
</gene>
<organism evidence="5 6">
    <name type="scientific">Amycolatopsis albispora</name>
    <dbReference type="NCBI Taxonomy" id="1804986"/>
    <lineage>
        <taxon>Bacteria</taxon>
        <taxon>Bacillati</taxon>
        <taxon>Actinomycetota</taxon>
        <taxon>Actinomycetes</taxon>
        <taxon>Pseudonocardiales</taxon>
        <taxon>Pseudonocardiaceae</taxon>
        <taxon>Amycolatopsis</taxon>
    </lineage>
</organism>
<dbReference type="RefSeq" id="WP_113691346.1">
    <property type="nucleotide sequence ID" value="NZ_CP015163.1"/>
</dbReference>
<feature type="domain" description="HTH luxR-type" evidence="4">
    <location>
        <begin position="212"/>
        <end position="277"/>
    </location>
</feature>
<keyword evidence="3" id="KW-0804">Transcription</keyword>
<dbReference type="OrthoDB" id="4069167at2"/>
<dbReference type="EMBL" id="CP015163">
    <property type="protein sequence ID" value="AXB42077.1"/>
    <property type="molecule type" value="Genomic_DNA"/>
</dbReference>
<dbReference type="PANTHER" id="PTHR43214">
    <property type="entry name" value="TWO-COMPONENT RESPONSE REGULATOR"/>
    <property type="match status" value="1"/>
</dbReference>
<evidence type="ECO:0000313" key="6">
    <source>
        <dbReference type="Proteomes" id="UP000250434"/>
    </source>
</evidence>
<evidence type="ECO:0000259" key="4">
    <source>
        <dbReference type="PROSITE" id="PS50043"/>
    </source>
</evidence>
<sequence>MPVDWSDTTTIDRVLGLRLKQLQQLTGLPVVFGGATVTEQAAPQLRIGHLRGTVGDSLRDLRVEAGRGLGGSVIQTGALRTVRDYASTRTITHDFDAIVVQEERISSVFALPVRVAGSVRGVIYGALRGQQAIGDVVLERATTFGASLERELATLLKPPEPEPEPVPSRTQDAVARLREVALTVADESVREALLGIARDLGGADAEPPPAPVAGERVHLAPREIEALKHVAVGLRNSEIADAMSLRTETVRAYLRSAMHRLNVHNRTAAVHAARQQGLI</sequence>
<accession>A0A344L203</accession>